<comment type="similarity">
    <text evidence="2">Belongs to the Toll-like receptor family.</text>
</comment>
<keyword evidence="9" id="KW-0675">Receptor</keyword>
<evidence type="ECO:0000256" key="8">
    <source>
        <dbReference type="ARBA" id="ARBA00023136"/>
    </source>
</evidence>
<feature type="transmembrane region" description="Helical" evidence="12">
    <location>
        <begin position="680"/>
        <end position="701"/>
    </location>
</feature>
<evidence type="ECO:0000256" key="7">
    <source>
        <dbReference type="ARBA" id="ARBA00022989"/>
    </source>
</evidence>
<evidence type="ECO:0000256" key="1">
    <source>
        <dbReference type="ARBA" id="ARBA00004167"/>
    </source>
</evidence>
<keyword evidence="10" id="KW-0325">Glycoprotein</keyword>
<dbReference type="SUPFAM" id="SSF52058">
    <property type="entry name" value="L domain-like"/>
    <property type="match status" value="2"/>
</dbReference>
<keyword evidence="3" id="KW-0433">Leucine-rich repeat</keyword>
<dbReference type="PANTHER" id="PTHR24365:SF530">
    <property type="entry name" value="MSTPROX-RELATED"/>
    <property type="match status" value="1"/>
</dbReference>
<dbReference type="InterPro" id="IPR001611">
    <property type="entry name" value="Leu-rich_rpt"/>
</dbReference>
<keyword evidence="7 12" id="KW-1133">Transmembrane helix</keyword>
<dbReference type="Pfam" id="PF13855">
    <property type="entry name" value="LRR_8"/>
    <property type="match status" value="1"/>
</dbReference>
<dbReference type="GO" id="GO:0002224">
    <property type="term" value="P:toll-like receptor signaling pathway"/>
    <property type="evidence" value="ECO:0007669"/>
    <property type="project" value="InterPro"/>
</dbReference>
<evidence type="ECO:0000256" key="6">
    <source>
        <dbReference type="ARBA" id="ARBA00022737"/>
    </source>
</evidence>
<dbReference type="InterPro" id="IPR000157">
    <property type="entry name" value="TIR_dom"/>
</dbReference>
<dbReference type="PROSITE" id="PS50104">
    <property type="entry name" value="TIR"/>
    <property type="match status" value="1"/>
</dbReference>
<feature type="signal peptide" evidence="13">
    <location>
        <begin position="1"/>
        <end position="22"/>
    </location>
</feature>
<dbReference type="InterPro" id="IPR003591">
    <property type="entry name" value="Leu-rich_rpt_typical-subtyp"/>
</dbReference>
<dbReference type="Gene3D" id="3.40.50.10140">
    <property type="entry name" value="Toll/interleukin-1 receptor homology (TIR) domain"/>
    <property type="match status" value="1"/>
</dbReference>
<evidence type="ECO:0000256" key="10">
    <source>
        <dbReference type="ARBA" id="ARBA00023180"/>
    </source>
</evidence>
<organism evidence="15">
    <name type="scientific">Clastoptera arizonana</name>
    <name type="common">Arizona spittle bug</name>
    <dbReference type="NCBI Taxonomy" id="38151"/>
    <lineage>
        <taxon>Eukaryota</taxon>
        <taxon>Metazoa</taxon>
        <taxon>Ecdysozoa</taxon>
        <taxon>Arthropoda</taxon>
        <taxon>Hexapoda</taxon>
        <taxon>Insecta</taxon>
        <taxon>Pterygota</taxon>
        <taxon>Neoptera</taxon>
        <taxon>Paraneoptera</taxon>
        <taxon>Hemiptera</taxon>
        <taxon>Auchenorrhyncha</taxon>
        <taxon>Cercopoidea</taxon>
        <taxon>Clastopteridae</taxon>
        <taxon>Clastoptera</taxon>
    </lineage>
</organism>
<evidence type="ECO:0000256" key="2">
    <source>
        <dbReference type="ARBA" id="ARBA00009634"/>
    </source>
</evidence>
<evidence type="ECO:0000256" key="11">
    <source>
        <dbReference type="SAM" id="MobiDB-lite"/>
    </source>
</evidence>
<dbReference type="AlphaFoldDB" id="A0A1B6C0V5"/>
<evidence type="ECO:0000256" key="9">
    <source>
        <dbReference type="ARBA" id="ARBA00023170"/>
    </source>
</evidence>
<feature type="chain" id="PRO_5008580003" description="TIR domain-containing protein" evidence="13">
    <location>
        <begin position="23"/>
        <end position="820"/>
    </location>
</feature>
<keyword evidence="4 12" id="KW-0812">Transmembrane</keyword>
<accession>A0A1B6C0V5</accession>
<feature type="domain" description="TIR" evidence="14">
    <location>
        <begin position="738"/>
        <end position="820"/>
    </location>
</feature>
<dbReference type="GO" id="GO:0006955">
    <property type="term" value="P:immune response"/>
    <property type="evidence" value="ECO:0007669"/>
    <property type="project" value="InterPro"/>
</dbReference>
<dbReference type="SUPFAM" id="SSF52200">
    <property type="entry name" value="Toll/Interleukin receptor TIR domain"/>
    <property type="match status" value="1"/>
</dbReference>
<dbReference type="InterPro" id="IPR035897">
    <property type="entry name" value="Toll_tir_struct_dom_sf"/>
</dbReference>
<proteinExistence type="inferred from homology"/>
<dbReference type="GO" id="GO:0005886">
    <property type="term" value="C:plasma membrane"/>
    <property type="evidence" value="ECO:0007669"/>
    <property type="project" value="TreeGrafter"/>
</dbReference>
<gene>
    <name evidence="15" type="ORF">g.19262</name>
</gene>
<dbReference type="PANTHER" id="PTHR24365">
    <property type="entry name" value="TOLL-LIKE RECEPTOR"/>
    <property type="match status" value="1"/>
</dbReference>
<sequence>MPKILPTLSLIIVVLYLQEIEAKYTCHTGLPSDYIKWVQDDGALVFPEYRQSSGGADPTEDSSEEDNSTESNEYRELHSPKFSFLLNTPNGNLCHVYKDTIQCKGKDLVTLPSVRSTEISFIKQYLVENASLSPLPPSSFKDLNIGDLIISDSKLTYISDDAFNNIKHLDTLTISGNNIPTLNNINNIFKSVSSLRAIYFESNQLRNLNCYQNQKSVFLENLEFLSLANNPLALVNFECFSQTKLIYLNLKGAFVDKFIELSALPKNLSVVDLSYAEITEEALEAFLYKLQEFKITTLSLANLNLTSVPIQLLQYLSESIQYLSLSGNNFRKDTLVSKFKSRRIRFEKLLDLDLRNCKLEVIDYSLLYYFPSLEKLTLAKNNLYEIESTLFIFSPFLTYLDISSNSGLLTFTYPQDENKVTSSAVKVLTLNKNYFNLSQDWILYNNTFTLLFQLEILSLCDSSINDKIASVFSNFNKLKILDLTQTVKKSNDQELMPTYEKIFYNMSSLQELQFVANYFNFDYYTVHIFSPLTSLVTLNLTDNQITALRSRMFYDLLNLKTLILRDNSILSWHTKEFSDKAEIDYMDLSNNQITILTKEMVDDFKCFKIINLNENPLICDKLTNDVICSSSNTQELNIVNWQQLSCLDLKKNEYLNYNSTLCYETNKLPILPHLENQITYTTQFLILSICLVILMIVVFTIRRNWWYIRHHIILSTQSSTSNLLKSNNNHCEENSDKFRYDVFVSYSDIDRAWVLDYFIPNLERDTSLNVCFHERDFQVGLSILENIIDSMSKSRCLMLIISESFVKSRWCQFEMHLAQH</sequence>
<keyword evidence="6" id="KW-0677">Repeat</keyword>
<feature type="compositionally biased region" description="Acidic residues" evidence="11">
    <location>
        <begin position="58"/>
        <end position="68"/>
    </location>
</feature>
<keyword evidence="5 13" id="KW-0732">Signal</keyword>
<evidence type="ECO:0000313" key="15">
    <source>
        <dbReference type="EMBL" id="JAS06880.1"/>
    </source>
</evidence>
<dbReference type="Pfam" id="PF13676">
    <property type="entry name" value="TIR_2"/>
    <property type="match status" value="1"/>
</dbReference>
<dbReference type="InterPro" id="IPR032675">
    <property type="entry name" value="LRR_dom_sf"/>
</dbReference>
<evidence type="ECO:0000256" key="5">
    <source>
        <dbReference type="ARBA" id="ARBA00022729"/>
    </source>
</evidence>
<evidence type="ECO:0000256" key="4">
    <source>
        <dbReference type="ARBA" id="ARBA00022692"/>
    </source>
</evidence>
<keyword evidence="8 12" id="KW-0472">Membrane</keyword>
<evidence type="ECO:0000259" key="14">
    <source>
        <dbReference type="PROSITE" id="PS50104"/>
    </source>
</evidence>
<dbReference type="SMART" id="SM00369">
    <property type="entry name" value="LRR_TYP"/>
    <property type="match status" value="6"/>
</dbReference>
<dbReference type="EMBL" id="GEDC01030418">
    <property type="protein sequence ID" value="JAS06880.1"/>
    <property type="molecule type" value="Transcribed_RNA"/>
</dbReference>
<evidence type="ECO:0000256" key="3">
    <source>
        <dbReference type="ARBA" id="ARBA00022614"/>
    </source>
</evidence>
<dbReference type="GO" id="GO:0004888">
    <property type="term" value="F:transmembrane signaling receptor activity"/>
    <property type="evidence" value="ECO:0007669"/>
    <property type="project" value="InterPro"/>
</dbReference>
<protein>
    <recommendedName>
        <fullName evidence="14">TIR domain-containing protein</fullName>
    </recommendedName>
</protein>
<reference evidence="15" key="1">
    <citation type="submission" date="2015-12" db="EMBL/GenBank/DDBJ databases">
        <title>De novo transcriptome assembly of four potential Pierce s Disease insect vectors from Arizona vineyards.</title>
        <authorList>
            <person name="Tassone E.E."/>
        </authorList>
    </citation>
    <scope>NUCLEOTIDE SEQUENCE</scope>
</reference>
<feature type="non-terminal residue" evidence="15">
    <location>
        <position position="820"/>
    </location>
</feature>
<dbReference type="Gene3D" id="3.80.10.10">
    <property type="entry name" value="Ribonuclease Inhibitor"/>
    <property type="match status" value="4"/>
</dbReference>
<feature type="region of interest" description="Disordered" evidence="11">
    <location>
        <begin position="49"/>
        <end position="73"/>
    </location>
</feature>
<comment type="subcellular location">
    <subcellularLocation>
        <location evidence="1">Membrane</location>
        <topology evidence="1">Single-pass membrane protein</topology>
    </subcellularLocation>
</comment>
<evidence type="ECO:0000256" key="13">
    <source>
        <dbReference type="SAM" id="SignalP"/>
    </source>
</evidence>
<name>A0A1B6C0V5_9HEMI</name>
<evidence type="ECO:0000256" key="12">
    <source>
        <dbReference type="SAM" id="Phobius"/>
    </source>
</evidence>